<feature type="region of interest" description="Disordered" evidence="3">
    <location>
        <begin position="271"/>
        <end position="298"/>
    </location>
</feature>
<feature type="compositionally biased region" description="Polar residues" evidence="3">
    <location>
        <begin position="271"/>
        <end position="291"/>
    </location>
</feature>
<dbReference type="Gene3D" id="3.30.70.2330">
    <property type="match status" value="1"/>
</dbReference>
<keyword evidence="1" id="KW-0479">Metal-binding</keyword>
<evidence type="ECO:0000313" key="6">
    <source>
        <dbReference type="Proteomes" id="UP000540412"/>
    </source>
</evidence>
<protein>
    <submittedName>
        <fullName evidence="5">Collagen type III alpha</fullName>
    </submittedName>
</protein>
<organism evidence="5 6">
    <name type="scientific">Nocardia transvalensis</name>
    <dbReference type="NCBI Taxonomy" id="37333"/>
    <lineage>
        <taxon>Bacteria</taxon>
        <taxon>Bacillati</taxon>
        <taxon>Actinomycetota</taxon>
        <taxon>Actinomycetes</taxon>
        <taxon>Mycobacteriales</taxon>
        <taxon>Nocardiaceae</taxon>
        <taxon>Nocardia</taxon>
    </lineage>
</organism>
<keyword evidence="6" id="KW-1185">Reference proteome</keyword>
<name>A0A7W9PCH2_9NOCA</name>
<reference evidence="5 6" key="1">
    <citation type="submission" date="2020-08" db="EMBL/GenBank/DDBJ databases">
        <title>Sequencing the genomes of 1000 actinobacteria strains.</title>
        <authorList>
            <person name="Klenk H.-P."/>
        </authorList>
    </citation>
    <scope>NUCLEOTIDE SEQUENCE [LARGE SCALE GENOMIC DNA]</scope>
    <source>
        <strain evidence="5 6">DSM 43582</strain>
    </source>
</reference>
<gene>
    <name evidence="5" type="ORF">BJY24_002454</name>
</gene>
<evidence type="ECO:0000259" key="4">
    <source>
        <dbReference type="Pfam" id="PF08797"/>
    </source>
</evidence>
<accession>A0A7W9PCH2</accession>
<sequence>MAGQPFVLWGKQTWHGQEVVGESHYVDAIRRLFVDGVDEEWTELTATADLVPEPGNPHDSNAVKVVVAGALVGYLPRQDAARYAPVLSTLVSNGLLPQTSARVIGSLVTDLVSDRWGRLTEQKRFACSVQLALAEPDLLVPANMPPPERYVLLPEGRAIQVTGEEAYVDRLAPLLGSSAERWIYVTLHEVTEQLARSSRIVVEVRVDGEPAGRLTPKMSGELLPAIRHFTERDLATAARAILKGNHLKVDVVLQVVRAGELSAEWLAEPPISQSNWHPTASGATETAEPQPSSSALATTVTATSTGWRFNPPPGWPAPPTDWVPPPGWQIPPGMPPVPEGWQWWVPSGR</sequence>
<dbReference type="Pfam" id="PF08797">
    <property type="entry name" value="HIRAN"/>
    <property type="match status" value="1"/>
</dbReference>
<evidence type="ECO:0000313" key="5">
    <source>
        <dbReference type="EMBL" id="MBB5913587.1"/>
    </source>
</evidence>
<dbReference type="GO" id="GO:0016818">
    <property type="term" value="F:hydrolase activity, acting on acid anhydrides, in phosphorus-containing anhydrides"/>
    <property type="evidence" value="ECO:0007669"/>
    <property type="project" value="InterPro"/>
</dbReference>
<dbReference type="AlphaFoldDB" id="A0A7W9PCH2"/>
<proteinExistence type="predicted"/>
<evidence type="ECO:0000256" key="1">
    <source>
        <dbReference type="ARBA" id="ARBA00022723"/>
    </source>
</evidence>
<dbReference type="RefSeq" id="WP_051160883.1">
    <property type="nucleotide sequence ID" value="NZ_JACHIT010000001.1"/>
</dbReference>
<feature type="domain" description="HIRAN" evidence="4">
    <location>
        <begin position="48"/>
        <end position="88"/>
    </location>
</feature>
<dbReference type="GO" id="GO:0008270">
    <property type="term" value="F:zinc ion binding"/>
    <property type="evidence" value="ECO:0007669"/>
    <property type="project" value="InterPro"/>
</dbReference>
<dbReference type="EMBL" id="JACHIT010000001">
    <property type="protein sequence ID" value="MBB5913587.1"/>
    <property type="molecule type" value="Genomic_DNA"/>
</dbReference>
<evidence type="ECO:0000256" key="2">
    <source>
        <dbReference type="ARBA" id="ARBA00022801"/>
    </source>
</evidence>
<keyword evidence="5" id="KW-0176">Collagen</keyword>
<dbReference type="GO" id="GO:0003676">
    <property type="term" value="F:nucleic acid binding"/>
    <property type="evidence" value="ECO:0007669"/>
    <property type="project" value="InterPro"/>
</dbReference>
<dbReference type="Proteomes" id="UP000540412">
    <property type="component" value="Unassembled WGS sequence"/>
</dbReference>
<keyword evidence="2" id="KW-0378">Hydrolase</keyword>
<dbReference type="InterPro" id="IPR014905">
    <property type="entry name" value="HIRAN"/>
</dbReference>
<comment type="caution">
    <text evidence="5">The sequence shown here is derived from an EMBL/GenBank/DDBJ whole genome shotgun (WGS) entry which is preliminary data.</text>
</comment>
<evidence type="ECO:0000256" key="3">
    <source>
        <dbReference type="SAM" id="MobiDB-lite"/>
    </source>
</evidence>